<evidence type="ECO:0000256" key="3">
    <source>
        <dbReference type="ARBA" id="ARBA00022630"/>
    </source>
</evidence>
<reference evidence="9" key="1">
    <citation type="submission" date="2021-11" db="EMBL/GenBank/DDBJ databases">
        <title>Halomonas sp., isolated from a coastal aquaculture zone in Dongshan Bay.</title>
        <authorList>
            <person name="Lin W."/>
        </authorList>
    </citation>
    <scope>NUCLEOTIDE SEQUENCE</scope>
    <source>
        <strain evidence="9">Yzlin-01</strain>
    </source>
</reference>
<dbReference type="Pfam" id="PF02771">
    <property type="entry name" value="Acyl-CoA_dh_N"/>
    <property type="match status" value="1"/>
</dbReference>
<dbReference type="SUPFAM" id="SSF47203">
    <property type="entry name" value="Acyl-CoA dehydrogenase C-terminal domain-like"/>
    <property type="match status" value="1"/>
</dbReference>
<sequence>MMISRHSDTALAALYDYCSAELAPRAAQIDEANVFVPDVLRDLARIGQQRLHLEQQQIDWRPSTWLRIHQASKTLARYSTALAVATSVARLHSYLLIKYAASEVCERWLEKTLNAEAFGSFAITEPQAGTDIRAMETIAVETKGGFRLSGRKRWIGLAPIADYSIVLAKLDSASRKARTIALVVDLSSQGVSRVPELPLSGLRGMPNGGLDFENVFVPAESALACDGFMGMMDGLNLARIEAASYSCGLIQRAVELSIERTASREIFGESLLDKQLTQQRIGQMHGDYLVADTMTIQAAHTFAKGDGGCPETISAAKLFATDKAREHTDTAMQFWGAQGLILHSDVERMHRDAKVMQIFDGTSEIHQLMLAKHAIRHIHD</sequence>
<accession>A0ABT2EB04</accession>
<keyword evidence="3 5" id="KW-0285">Flavoprotein</keyword>
<evidence type="ECO:0000256" key="5">
    <source>
        <dbReference type="RuleBase" id="RU362125"/>
    </source>
</evidence>
<dbReference type="Gene3D" id="2.40.110.10">
    <property type="entry name" value="Butyryl-CoA Dehydrogenase, subunit A, domain 2"/>
    <property type="match status" value="1"/>
</dbReference>
<evidence type="ECO:0000259" key="8">
    <source>
        <dbReference type="Pfam" id="PF02771"/>
    </source>
</evidence>
<comment type="cofactor">
    <cofactor evidence="1 5">
        <name>FAD</name>
        <dbReference type="ChEBI" id="CHEBI:57692"/>
    </cofactor>
</comment>
<name>A0ABT2EB04_9GAMM</name>
<proteinExistence type="inferred from homology"/>
<dbReference type="EMBL" id="JAJISC010000002">
    <property type="protein sequence ID" value="MCS2608730.1"/>
    <property type="molecule type" value="Genomic_DNA"/>
</dbReference>
<comment type="caution">
    <text evidence="9">The sequence shown here is derived from an EMBL/GenBank/DDBJ whole genome shotgun (WGS) entry which is preliminary data.</text>
</comment>
<dbReference type="PANTHER" id="PTHR43884:SF40">
    <property type="entry name" value="ACYL-COA DEHYDROGENASE"/>
    <property type="match status" value="1"/>
</dbReference>
<feature type="domain" description="Acyl-CoA dehydrogenase/oxidase C-terminal" evidence="6">
    <location>
        <begin position="226"/>
        <end position="374"/>
    </location>
</feature>
<keyword evidence="5" id="KW-0560">Oxidoreductase</keyword>
<dbReference type="Pfam" id="PF02770">
    <property type="entry name" value="Acyl-CoA_dh_M"/>
    <property type="match status" value="1"/>
</dbReference>
<dbReference type="Gene3D" id="1.10.540.10">
    <property type="entry name" value="Acyl-CoA dehydrogenase/oxidase, N-terminal domain"/>
    <property type="match status" value="1"/>
</dbReference>
<dbReference type="InterPro" id="IPR006091">
    <property type="entry name" value="Acyl-CoA_Oxase/DH_mid-dom"/>
</dbReference>
<evidence type="ECO:0000313" key="10">
    <source>
        <dbReference type="Proteomes" id="UP001165542"/>
    </source>
</evidence>
<dbReference type="SUPFAM" id="SSF56645">
    <property type="entry name" value="Acyl-CoA dehydrogenase NM domain-like"/>
    <property type="match status" value="1"/>
</dbReference>
<comment type="similarity">
    <text evidence="2 5">Belongs to the acyl-CoA dehydrogenase family.</text>
</comment>
<feature type="domain" description="Acyl-CoA dehydrogenase/oxidase N-terminal" evidence="8">
    <location>
        <begin position="13"/>
        <end position="115"/>
    </location>
</feature>
<organism evidence="9 10">
    <name type="scientific">Halomonas dongshanensis</name>
    <dbReference type="NCBI Taxonomy" id="2890835"/>
    <lineage>
        <taxon>Bacteria</taxon>
        <taxon>Pseudomonadati</taxon>
        <taxon>Pseudomonadota</taxon>
        <taxon>Gammaproteobacteria</taxon>
        <taxon>Oceanospirillales</taxon>
        <taxon>Halomonadaceae</taxon>
        <taxon>Halomonas</taxon>
    </lineage>
</organism>
<dbReference type="InterPro" id="IPR009100">
    <property type="entry name" value="AcylCoA_DH/oxidase_NM_dom_sf"/>
</dbReference>
<evidence type="ECO:0000313" key="9">
    <source>
        <dbReference type="EMBL" id="MCS2608730.1"/>
    </source>
</evidence>
<protein>
    <submittedName>
        <fullName evidence="9">Acyl-CoA dehydrogenase</fullName>
    </submittedName>
</protein>
<dbReference type="InterPro" id="IPR037069">
    <property type="entry name" value="AcylCoA_DH/ox_N_sf"/>
</dbReference>
<evidence type="ECO:0000256" key="1">
    <source>
        <dbReference type="ARBA" id="ARBA00001974"/>
    </source>
</evidence>
<evidence type="ECO:0000259" key="6">
    <source>
        <dbReference type="Pfam" id="PF00441"/>
    </source>
</evidence>
<feature type="domain" description="Acyl-CoA oxidase/dehydrogenase middle" evidence="7">
    <location>
        <begin position="120"/>
        <end position="215"/>
    </location>
</feature>
<dbReference type="Gene3D" id="1.20.140.10">
    <property type="entry name" value="Butyryl-CoA Dehydrogenase, subunit A, domain 3"/>
    <property type="match status" value="1"/>
</dbReference>
<dbReference type="InterPro" id="IPR046373">
    <property type="entry name" value="Acyl-CoA_Oxase/DH_mid-dom_sf"/>
</dbReference>
<keyword evidence="10" id="KW-1185">Reference proteome</keyword>
<dbReference type="PANTHER" id="PTHR43884">
    <property type="entry name" value="ACYL-COA DEHYDROGENASE"/>
    <property type="match status" value="1"/>
</dbReference>
<dbReference type="InterPro" id="IPR013786">
    <property type="entry name" value="AcylCoA_DH/ox_N"/>
</dbReference>
<dbReference type="Proteomes" id="UP001165542">
    <property type="component" value="Unassembled WGS sequence"/>
</dbReference>
<evidence type="ECO:0000259" key="7">
    <source>
        <dbReference type="Pfam" id="PF02770"/>
    </source>
</evidence>
<dbReference type="CDD" id="cd00567">
    <property type="entry name" value="ACAD"/>
    <property type="match status" value="1"/>
</dbReference>
<dbReference type="RefSeq" id="WP_259035239.1">
    <property type="nucleotide sequence ID" value="NZ_JAJISC010000002.1"/>
</dbReference>
<dbReference type="PROSITE" id="PS00072">
    <property type="entry name" value="ACYL_COA_DH_1"/>
    <property type="match status" value="1"/>
</dbReference>
<gene>
    <name evidence="9" type="ORF">LLY24_05260</name>
</gene>
<keyword evidence="4 5" id="KW-0274">FAD</keyword>
<dbReference type="Pfam" id="PF00441">
    <property type="entry name" value="Acyl-CoA_dh_1"/>
    <property type="match status" value="1"/>
</dbReference>
<dbReference type="InterPro" id="IPR036250">
    <property type="entry name" value="AcylCo_DH-like_C"/>
</dbReference>
<dbReference type="InterPro" id="IPR009075">
    <property type="entry name" value="AcylCo_DH/oxidase_C"/>
</dbReference>
<evidence type="ECO:0000256" key="2">
    <source>
        <dbReference type="ARBA" id="ARBA00009347"/>
    </source>
</evidence>
<evidence type="ECO:0000256" key="4">
    <source>
        <dbReference type="ARBA" id="ARBA00022827"/>
    </source>
</evidence>
<dbReference type="InterPro" id="IPR006089">
    <property type="entry name" value="Acyl-CoA_DH_CS"/>
</dbReference>